<evidence type="ECO:0000313" key="3">
    <source>
        <dbReference type="Proteomes" id="UP000019478"/>
    </source>
</evidence>
<dbReference type="GeneID" id="19169710"/>
<protein>
    <submittedName>
        <fullName evidence="2">Uncharacterized protein</fullName>
    </submittedName>
</protein>
<dbReference type="RefSeq" id="XP_007733910.1">
    <property type="nucleotide sequence ID" value="XM_007735720.1"/>
</dbReference>
<dbReference type="Proteomes" id="UP000019478">
    <property type="component" value="Unassembled WGS sequence"/>
</dbReference>
<feature type="chain" id="PRO_5004932522" evidence="1">
    <location>
        <begin position="20"/>
        <end position="107"/>
    </location>
</feature>
<keyword evidence="1" id="KW-0732">Signal</keyword>
<reference evidence="2 3" key="1">
    <citation type="submission" date="2013-03" db="EMBL/GenBank/DDBJ databases">
        <title>The Genome Sequence of Capronia epimyces CBS 606.96.</title>
        <authorList>
            <consortium name="The Broad Institute Genomics Platform"/>
            <person name="Cuomo C."/>
            <person name="de Hoog S."/>
            <person name="Gorbushina A."/>
            <person name="Walker B."/>
            <person name="Young S.K."/>
            <person name="Zeng Q."/>
            <person name="Gargeya S."/>
            <person name="Fitzgerald M."/>
            <person name="Haas B."/>
            <person name="Abouelleil A."/>
            <person name="Allen A.W."/>
            <person name="Alvarado L."/>
            <person name="Arachchi H.M."/>
            <person name="Berlin A.M."/>
            <person name="Chapman S.B."/>
            <person name="Gainer-Dewar J."/>
            <person name="Goldberg J."/>
            <person name="Griggs A."/>
            <person name="Gujja S."/>
            <person name="Hansen M."/>
            <person name="Howarth C."/>
            <person name="Imamovic A."/>
            <person name="Ireland A."/>
            <person name="Larimer J."/>
            <person name="McCowan C."/>
            <person name="Murphy C."/>
            <person name="Pearson M."/>
            <person name="Poon T.W."/>
            <person name="Priest M."/>
            <person name="Roberts A."/>
            <person name="Saif S."/>
            <person name="Shea T."/>
            <person name="Sisk P."/>
            <person name="Sykes S."/>
            <person name="Wortman J."/>
            <person name="Nusbaum C."/>
            <person name="Birren B."/>
        </authorList>
    </citation>
    <scope>NUCLEOTIDE SEQUENCE [LARGE SCALE GENOMIC DNA]</scope>
    <source>
        <strain evidence="2 3">CBS 606.96</strain>
    </source>
</reference>
<evidence type="ECO:0000313" key="2">
    <source>
        <dbReference type="EMBL" id="EXJ84925.1"/>
    </source>
</evidence>
<feature type="signal peptide" evidence="1">
    <location>
        <begin position="1"/>
        <end position="19"/>
    </location>
</feature>
<comment type="caution">
    <text evidence="2">The sequence shown here is derived from an EMBL/GenBank/DDBJ whole genome shotgun (WGS) entry which is preliminary data.</text>
</comment>
<name>W9Y5N2_9EURO</name>
<evidence type="ECO:0000256" key="1">
    <source>
        <dbReference type="SAM" id="SignalP"/>
    </source>
</evidence>
<sequence>MHRSLHLLLLLALVYLAAAMPVANPGPIIEPNTLYVRQDTDHVLVARDPAEDLDLAKRAPILGWTWFNGGKKTKRSPILGWTWFNSGKKIKRSPILGWTWFNSGRKE</sequence>
<organism evidence="2 3">
    <name type="scientific">Capronia epimyces CBS 606.96</name>
    <dbReference type="NCBI Taxonomy" id="1182542"/>
    <lineage>
        <taxon>Eukaryota</taxon>
        <taxon>Fungi</taxon>
        <taxon>Dikarya</taxon>
        <taxon>Ascomycota</taxon>
        <taxon>Pezizomycotina</taxon>
        <taxon>Eurotiomycetes</taxon>
        <taxon>Chaetothyriomycetidae</taxon>
        <taxon>Chaetothyriales</taxon>
        <taxon>Herpotrichiellaceae</taxon>
        <taxon>Capronia</taxon>
    </lineage>
</organism>
<proteinExistence type="predicted"/>
<accession>W9Y5N2</accession>
<gene>
    <name evidence="2" type="ORF">A1O3_05600</name>
</gene>
<dbReference type="HOGENOM" id="CLU_2209708_0_0_1"/>
<dbReference type="EMBL" id="AMGY01000004">
    <property type="protein sequence ID" value="EXJ84925.1"/>
    <property type="molecule type" value="Genomic_DNA"/>
</dbReference>
<dbReference type="OrthoDB" id="10397114at2759"/>
<dbReference type="AlphaFoldDB" id="W9Y5N2"/>
<keyword evidence="3" id="KW-1185">Reference proteome</keyword>